<accession>A0ABM1GKS8</accession>
<dbReference type="PANTHER" id="PTHR33067:SF39">
    <property type="entry name" value="TRANSCRIPTION FACTOR INTERACTOR AND REGULATOR CCHC(ZN) FAMILY"/>
    <property type="match status" value="1"/>
</dbReference>
<reference evidence="1" key="1">
    <citation type="journal article" date="2014" name="Nat. Genet.">
        <title>The genome of the stress-tolerant wild tomato species Solanum pennellii.</title>
        <authorList>
            <person name="Bolger A."/>
            <person name="Scossa F."/>
            <person name="Bolger M.E."/>
            <person name="Lanz C."/>
            <person name="Maumus F."/>
            <person name="Tohge T."/>
            <person name="Quesneville H."/>
            <person name="Alseekh S."/>
            <person name="Sorensen I."/>
            <person name="Lichtenstein G."/>
            <person name="Fich E.A."/>
            <person name="Conte M."/>
            <person name="Keller H."/>
            <person name="Schneeberger K."/>
            <person name="Schwacke R."/>
            <person name="Ofner I."/>
            <person name="Vrebalov J."/>
            <person name="Xu Y."/>
            <person name="Osorio S."/>
            <person name="Aflitos S.A."/>
            <person name="Schijlen E."/>
            <person name="Jimenez-Gomez J.M."/>
            <person name="Ryngajllo M."/>
            <person name="Kimura S."/>
            <person name="Kumar R."/>
            <person name="Koenig D."/>
            <person name="Headland L.R."/>
            <person name="Maloof J.N."/>
            <person name="Sinha N."/>
            <person name="van Ham R.C."/>
            <person name="Lankhorst R.K."/>
            <person name="Mao L."/>
            <person name="Vogel A."/>
            <person name="Arsova B."/>
            <person name="Panstruga R."/>
            <person name="Fei Z."/>
            <person name="Rose J.K."/>
            <person name="Zamir D."/>
            <person name="Carrari F."/>
            <person name="Giovannoni J.J."/>
            <person name="Weigel D."/>
            <person name="Usadel B."/>
            <person name="Fernie A.R."/>
        </authorList>
    </citation>
    <scope>NUCLEOTIDE SEQUENCE [LARGE SCALE GENOMIC DNA]</scope>
    <source>
        <strain evidence="1">cv. LA0716</strain>
    </source>
</reference>
<dbReference type="RefSeq" id="XP_015072470.1">
    <property type="nucleotide sequence ID" value="XM_015216984.1"/>
</dbReference>
<sequence length="164" mass="18284">MVGLGSPKPTTIILQLVDRSVARSEGVEEDVLAQVGSLIFPIDFVVLNFEFDPEVPFILRKPFFETGRAMIDVAARELSMRTHYKVEFLDVSLIMTTRDRLEPLNRVLGPPPKPSIEEEPNLEIKNTTVPPQLMCDASDIAFGVVFGQRKEKVIFGGNQSDSSH</sequence>
<keyword evidence="1" id="KW-1185">Reference proteome</keyword>
<proteinExistence type="predicted"/>
<dbReference type="Proteomes" id="UP000694930">
    <property type="component" value="Chromosome 4"/>
</dbReference>
<evidence type="ECO:0000313" key="2">
    <source>
        <dbReference type="RefSeq" id="XP_015072470.1"/>
    </source>
</evidence>
<dbReference type="GeneID" id="107016547"/>
<reference evidence="2" key="2">
    <citation type="submission" date="2025-08" db="UniProtKB">
        <authorList>
            <consortium name="RefSeq"/>
        </authorList>
    </citation>
    <scope>IDENTIFICATION</scope>
</reference>
<gene>
    <name evidence="2" type="primary">LOC107016547</name>
</gene>
<evidence type="ECO:0000313" key="1">
    <source>
        <dbReference type="Proteomes" id="UP000694930"/>
    </source>
</evidence>
<organism evidence="1 2">
    <name type="scientific">Solanum pennellii</name>
    <name type="common">Tomato</name>
    <name type="synonym">Lycopersicon pennellii</name>
    <dbReference type="NCBI Taxonomy" id="28526"/>
    <lineage>
        <taxon>Eukaryota</taxon>
        <taxon>Viridiplantae</taxon>
        <taxon>Streptophyta</taxon>
        <taxon>Embryophyta</taxon>
        <taxon>Tracheophyta</taxon>
        <taxon>Spermatophyta</taxon>
        <taxon>Magnoliopsida</taxon>
        <taxon>eudicotyledons</taxon>
        <taxon>Gunneridae</taxon>
        <taxon>Pentapetalae</taxon>
        <taxon>asterids</taxon>
        <taxon>lamiids</taxon>
        <taxon>Solanales</taxon>
        <taxon>Solanaceae</taxon>
        <taxon>Solanoideae</taxon>
        <taxon>Solaneae</taxon>
        <taxon>Solanum</taxon>
        <taxon>Solanum subgen. Lycopersicon</taxon>
    </lineage>
</organism>
<protein>
    <submittedName>
        <fullName evidence="2">Uncharacterized protein LOC107016547</fullName>
    </submittedName>
</protein>
<name>A0ABM1GKS8_SOLPN</name>
<dbReference type="Gene3D" id="2.40.70.10">
    <property type="entry name" value="Acid Proteases"/>
    <property type="match status" value="1"/>
</dbReference>
<dbReference type="PANTHER" id="PTHR33067">
    <property type="entry name" value="RNA-DIRECTED DNA POLYMERASE-RELATED"/>
    <property type="match status" value="1"/>
</dbReference>
<dbReference type="InterPro" id="IPR021109">
    <property type="entry name" value="Peptidase_aspartic_dom_sf"/>
</dbReference>